<comment type="subcellular location">
    <subcellularLocation>
        <location evidence="1">Cytoplasm</location>
        <location evidence="1">Cytoskeleton</location>
        <location evidence="1">Microtubule organizing center</location>
        <location evidence="1">Spindle pole body</location>
    </subcellularLocation>
</comment>
<name>A0A436ZW98_ARTFL</name>
<dbReference type="STRING" id="97331.A0A436ZW98"/>
<dbReference type="InterPro" id="IPR011989">
    <property type="entry name" value="ARM-like"/>
</dbReference>
<dbReference type="GO" id="GO:0051010">
    <property type="term" value="F:microtubule plus-end binding"/>
    <property type="evidence" value="ECO:0007669"/>
    <property type="project" value="InterPro"/>
</dbReference>
<feature type="region of interest" description="Disordered" evidence="7">
    <location>
        <begin position="739"/>
        <end position="854"/>
    </location>
</feature>
<dbReference type="VEuPathDB" id="FungiDB:DFL_007360"/>
<evidence type="ECO:0000256" key="3">
    <source>
        <dbReference type="ARBA" id="ARBA00022737"/>
    </source>
</evidence>
<dbReference type="EMBL" id="SAEB01000009">
    <property type="protein sequence ID" value="RVD82953.1"/>
    <property type="molecule type" value="Genomic_DNA"/>
</dbReference>
<evidence type="ECO:0000313" key="10">
    <source>
        <dbReference type="Proteomes" id="UP000283090"/>
    </source>
</evidence>
<dbReference type="Gene3D" id="1.25.10.10">
    <property type="entry name" value="Leucine-rich Repeat Variant"/>
    <property type="match status" value="2"/>
</dbReference>
<dbReference type="SUPFAM" id="SSF48371">
    <property type="entry name" value="ARM repeat"/>
    <property type="match status" value="1"/>
</dbReference>
<dbReference type="InterPro" id="IPR021133">
    <property type="entry name" value="HEAT_type_2"/>
</dbReference>
<feature type="region of interest" description="Disordered" evidence="7">
    <location>
        <begin position="249"/>
        <end position="268"/>
    </location>
</feature>
<dbReference type="SMART" id="SM01349">
    <property type="entry name" value="TOG"/>
    <property type="match status" value="2"/>
</dbReference>
<dbReference type="FunFam" id="1.25.10.10:FF:000282">
    <property type="entry name" value="Spindle pole body component"/>
    <property type="match status" value="1"/>
</dbReference>
<sequence length="876" mass="96218">MADSEEDYSSLPLADRVTHKIWKVRKQAYEDTTKEFERSGSETDGCFRLWLNDASIWKGIVADSNVAAQQEGINCLHAFLQFGGPNAGARSRPHTIPALAEKGIVSTKAATKAKAIDVLLLYIELDTPAPIIEDLLPFLSHKMPKVVAATTNVLFAIYREFGAKTANPKPVLQQLPKLFAHGDKNVRAEAVNLTIELYKWLKDGMKPMFFNDLKPVQQKELDEAFEKVKGEPAKQARLLRSQQAALAESAAAENGDEAEEPEGEPDTFDLFEPVDVSSKISKDFWDQINSTKWKDRKESLDMLYGIVNVPRIKEEDFSELIRVLAKSMKDANITVVIVAANCVECIAKGLRAAFAKYRSIIFVPTAERLKEKKQTVADALGAALDSVFNSTSLTDILEDTMELLRNKNPQVKLESLRFLIRCLKNTRVAPSKPEVKMISETVTKLLADTLEATRTAAAEAMGTLMKIMGERAMNPFVDGLDDIRKSKIKEFFESAQVKAKDKPPAPVAPPAAGPSKPPLKKKVAPKGSATQPQPSRAPAAAAATTAGAGRGASDDNPTPVKKAPAVQKLAPKSQVSKLGRKPQPALTSPTRPTAATDDNTATNPPSHPKLGLGNRGGLTSRTLQAPQSNGKGIEIPRATDSPSFAAEKAELERLRSERENWLTENMSHRTEKERLLHELSDIRLQNAQLIEEHTRDVLSIKAKETQLLRLRSDLQTAEENLEKKQREVDRLKRELARFSRASSPAATDLGDALTHESFGGYPRDRTVSATGISGIGDHSRASALSRPRNRSSLAGPPSYSLDDSPSMYPSRDSMRSPISDSGSSRDKVQGPRSDSEVRSGEIADPNENWKRAAQVTSQLKMRIEQMKARQHMRGVS</sequence>
<dbReference type="Pfam" id="PF21042">
    <property type="entry name" value="Stu2_CTS"/>
    <property type="match status" value="1"/>
</dbReference>
<feature type="domain" description="TOG" evidence="8">
    <location>
        <begin position="1"/>
        <end position="234"/>
    </location>
</feature>
<feature type="compositionally biased region" description="Basic and acidic residues" evidence="7">
    <location>
        <begin position="823"/>
        <end position="841"/>
    </location>
</feature>
<dbReference type="GO" id="GO:1990498">
    <property type="term" value="C:mitotic spindle microtubule"/>
    <property type="evidence" value="ECO:0007669"/>
    <property type="project" value="UniProtKB-ARBA"/>
</dbReference>
<evidence type="ECO:0000256" key="1">
    <source>
        <dbReference type="ARBA" id="ARBA00004317"/>
    </source>
</evidence>
<dbReference type="GO" id="GO:0046785">
    <property type="term" value="P:microtubule polymerization"/>
    <property type="evidence" value="ECO:0007669"/>
    <property type="project" value="InterPro"/>
</dbReference>
<dbReference type="GO" id="GO:1990571">
    <property type="term" value="P:meiotic centromere clustering"/>
    <property type="evidence" value="ECO:0007669"/>
    <property type="project" value="UniProtKB-ARBA"/>
</dbReference>
<protein>
    <recommendedName>
        <fullName evidence="8">TOG domain-containing protein</fullName>
    </recommendedName>
</protein>
<dbReference type="InterPro" id="IPR016024">
    <property type="entry name" value="ARM-type_fold"/>
</dbReference>
<evidence type="ECO:0000256" key="6">
    <source>
        <dbReference type="PROSITE-ProRule" id="PRU00103"/>
    </source>
</evidence>
<evidence type="ECO:0000256" key="5">
    <source>
        <dbReference type="ARBA" id="ARBA00025722"/>
    </source>
</evidence>
<dbReference type="InterPro" id="IPR034085">
    <property type="entry name" value="TOG"/>
</dbReference>
<dbReference type="InterPro" id="IPR045110">
    <property type="entry name" value="XMAP215"/>
</dbReference>
<feature type="compositionally biased region" description="Pro residues" evidence="7">
    <location>
        <begin position="504"/>
        <end position="517"/>
    </location>
</feature>
<comment type="caution">
    <text evidence="9">The sequence shown here is derived from an EMBL/GenBank/DDBJ whole genome shotgun (WGS) entry which is preliminary data.</text>
</comment>
<feature type="region of interest" description="Disordered" evidence="7">
    <location>
        <begin position="494"/>
        <end position="651"/>
    </location>
</feature>
<dbReference type="Proteomes" id="UP000283090">
    <property type="component" value="Unassembled WGS sequence"/>
</dbReference>
<dbReference type="GO" id="GO:0000776">
    <property type="term" value="C:kinetochore"/>
    <property type="evidence" value="ECO:0007669"/>
    <property type="project" value="UniProtKB-ARBA"/>
</dbReference>
<evidence type="ECO:0000256" key="4">
    <source>
        <dbReference type="ARBA" id="ARBA00023212"/>
    </source>
</evidence>
<dbReference type="GO" id="GO:0044732">
    <property type="term" value="C:mitotic spindle pole body"/>
    <property type="evidence" value="ECO:0007669"/>
    <property type="project" value="UniProtKB-ARBA"/>
</dbReference>
<dbReference type="GO" id="GO:0005881">
    <property type="term" value="C:cytoplasmic microtubule"/>
    <property type="evidence" value="ECO:0007669"/>
    <property type="project" value="UniProtKB-ARBA"/>
</dbReference>
<dbReference type="GeneID" id="93589671"/>
<proteinExistence type="inferred from homology"/>
<dbReference type="GO" id="GO:0061863">
    <property type="term" value="F:microtubule plus end polymerase"/>
    <property type="evidence" value="ECO:0007669"/>
    <property type="project" value="InterPro"/>
</dbReference>
<gene>
    <name evidence="9" type="ORF">DFL_007360</name>
</gene>
<feature type="compositionally biased region" description="Low complexity" evidence="7">
    <location>
        <begin position="589"/>
        <end position="604"/>
    </location>
</feature>
<dbReference type="InterPro" id="IPR048492">
    <property type="entry name" value="Stu2_CTS"/>
</dbReference>
<evidence type="ECO:0000256" key="7">
    <source>
        <dbReference type="SAM" id="MobiDB-lite"/>
    </source>
</evidence>
<comment type="similarity">
    <text evidence="5">Belongs to the TOG/XMAP215 family.</text>
</comment>
<dbReference type="InterPro" id="IPR048491">
    <property type="entry name" value="XMAP215_CLASP_TOG"/>
</dbReference>
<keyword evidence="2" id="KW-0963">Cytoplasm</keyword>
<feature type="compositionally biased region" description="Low complexity" evidence="7">
    <location>
        <begin position="528"/>
        <end position="547"/>
    </location>
</feature>
<accession>A0A436ZW98</accession>
<dbReference type="FunFam" id="1.25.10.10:FF:000019">
    <property type="entry name" value="Cytoskeleton-associated protein 5"/>
    <property type="match status" value="1"/>
</dbReference>
<evidence type="ECO:0000256" key="2">
    <source>
        <dbReference type="ARBA" id="ARBA00022490"/>
    </source>
</evidence>
<feature type="compositionally biased region" description="Polar residues" evidence="7">
    <location>
        <begin position="617"/>
        <end position="630"/>
    </location>
</feature>
<dbReference type="PROSITE" id="PS50077">
    <property type="entry name" value="HEAT_REPEAT"/>
    <property type="match status" value="1"/>
</dbReference>
<feature type="compositionally biased region" description="Acidic residues" evidence="7">
    <location>
        <begin position="254"/>
        <end position="268"/>
    </location>
</feature>
<dbReference type="OrthoDB" id="205662at2759"/>
<dbReference type="Pfam" id="PF21041">
    <property type="entry name" value="XMAP215_CLASP_TOG"/>
    <property type="match status" value="2"/>
</dbReference>
<keyword evidence="3" id="KW-0677">Repeat</keyword>
<keyword evidence="4" id="KW-0206">Cytoskeleton</keyword>
<reference evidence="9 10" key="1">
    <citation type="submission" date="2019-01" db="EMBL/GenBank/DDBJ databases">
        <title>Intercellular communication is required for trap formation in the nematode-trapping fungus Duddingtonia flagrans.</title>
        <authorList>
            <person name="Youssar L."/>
            <person name="Wernet V."/>
            <person name="Hensel N."/>
            <person name="Hildebrandt H.-G."/>
            <person name="Fischer R."/>
        </authorList>
    </citation>
    <scope>NUCLEOTIDE SEQUENCE [LARGE SCALE GENOMIC DNA]</scope>
    <source>
        <strain evidence="9 10">CBS H-5679</strain>
    </source>
</reference>
<dbReference type="GO" id="GO:0051315">
    <property type="term" value="P:attachment of mitotic spindle microtubules to kinetochore"/>
    <property type="evidence" value="ECO:0007669"/>
    <property type="project" value="UniProtKB-ARBA"/>
</dbReference>
<dbReference type="AlphaFoldDB" id="A0A436ZW98"/>
<dbReference type="RefSeq" id="XP_067488497.1">
    <property type="nucleotide sequence ID" value="XM_067636931.1"/>
</dbReference>
<evidence type="ECO:0000313" key="9">
    <source>
        <dbReference type="EMBL" id="RVD82953.1"/>
    </source>
</evidence>
<feature type="compositionally biased region" description="Basic and acidic residues" evidence="7">
    <location>
        <begin position="494"/>
        <end position="503"/>
    </location>
</feature>
<dbReference type="PANTHER" id="PTHR12609">
    <property type="entry name" value="MICROTUBULE ASSOCIATED PROTEIN XMAP215"/>
    <property type="match status" value="1"/>
</dbReference>
<evidence type="ECO:0000259" key="8">
    <source>
        <dbReference type="SMART" id="SM01349"/>
    </source>
</evidence>
<dbReference type="GO" id="GO:0099070">
    <property type="term" value="C:static microtubule bundle"/>
    <property type="evidence" value="ECO:0007669"/>
    <property type="project" value="UniProtKB-ARBA"/>
</dbReference>
<dbReference type="GO" id="GO:0000022">
    <property type="term" value="P:mitotic spindle elongation"/>
    <property type="evidence" value="ECO:0007669"/>
    <property type="project" value="UniProtKB-ARBA"/>
</dbReference>
<feature type="domain" description="TOG" evidence="8">
    <location>
        <begin position="269"/>
        <end position="501"/>
    </location>
</feature>
<organism evidence="9 10">
    <name type="scientific">Arthrobotrys flagrans</name>
    <name type="common">Nematode-trapping fungus</name>
    <name type="synonym">Trichothecium flagrans</name>
    <dbReference type="NCBI Taxonomy" id="97331"/>
    <lineage>
        <taxon>Eukaryota</taxon>
        <taxon>Fungi</taxon>
        <taxon>Dikarya</taxon>
        <taxon>Ascomycota</taxon>
        <taxon>Pezizomycotina</taxon>
        <taxon>Orbiliomycetes</taxon>
        <taxon>Orbiliales</taxon>
        <taxon>Orbiliaceae</taxon>
        <taxon>Arthrobotrys</taxon>
    </lineage>
</organism>
<dbReference type="GO" id="GO:0030951">
    <property type="term" value="P:establishment or maintenance of microtubule cytoskeleton polarity"/>
    <property type="evidence" value="ECO:0007669"/>
    <property type="project" value="InterPro"/>
</dbReference>
<feature type="repeat" description="HEAT" evidence="6">
    <location>
        <begin position="438"/>
        <end position="476"/>
    </location>
</feature>
<keyword evidence="10" id="KW-1185">Reference proteome</keyword>